<dbReference type="PROSITE" id="PS50022">
    <property type="entry name" value="FA58C_3"/>
    <property type="match status" value="2"/>
</dbReference>
<dbReference type="InterPro" id="IPR036056">
    <property type="entry name" value="Fibrinogen-like_C"/>
</dbReference>
<dbReference type="PROSITE" id="PS51406">
    <property type="entry name" value="FIBRINOGEN_C_2"/>
    <property type="match status" value="1"/>
</dbReference>
<dbReference type="InterPro" id="IPR008979">
    <property type="entry name" value="Galactose-bd-like_sf"/>
</dbReference>
<dbReference type="SUPFAM" id="SSF49785">
    <property type="entry name" value="Galactose-binding domain-like"/>
    <property type="match status" value="2"/>
</dbReference>
<dbReference type="InterPro" id="IPR000421">
    <property type="entry name" value="FA58C"/>
</dbReference>
<dbReference type="Gene3D" id="2.60.120.260">
    <property type="entry name" value="Galactose-binding domain-like"/>
    <property type="match status" value="2"/>
</dbReference>
<dbReference type="PANTHER" id="PTHR24543:SF325">
    <property type="entry name" value="F5_8 TYPE C DOMAIN-CONTAINING PROTEIN"/>
    <property type="match status" value="1"/>
</dbReference>
<organism evidence="2 3">
    <name type="scientific">Paramuricea clavata</name>
    <name type="common">Red gorgonian</name>
    <name type="synonym">Violescent sea-whip</name>
    <dbReference type="NCBI Taxonomy" id="317549"/>
    <lineage>
        <taxon>Eukaryota</taxon>
        <taxon>Metazoa</taxon>
        <taxon>Cnidaria</taxon>
        <taxon>Anthozoa</taxon>
        <taxon>Octocorallia</taxon>
        <taxon>Malacalcyonacea</taxon>
        <taxon>Plexauridae</taxon>
        <taxon>Paramuricea</taxon>
    </lineage>
</organism>
<dbReference type="OrthoDB" id="5987217at2759"/>
<keyword evidence="1" id="KW-0677">Repeat</keyword>
<evidence type="ECO:0000256" key="1">
    <source>
        <dbReference type="ARBA" id="ARBA00022737"/>
    </source>
</evidence>
<dbReference type="AlphaFoldDB" id="A0A7D9J4P3"/>
<dbReference type="Proteomes" id="UP001152795">
    <property type="component" value="Unassembled WGS sequence"/>
</dbReference>
<dbReference type="InterPro" id="IPR002181">
    <property type="entry name" value="Fibrinogen_a/b/g_C_dom"/>
</dbReference>
<dbReference type="Pfam" id="PF00754">
    <property type="entry name" value="F5_F8_type_C"/>
    <property type="match status" value="2"/>
</dbReference>
<dbReference type="Gene3D" id="3.90.215.10">
    <property type="entry name" value="Gamma Fibrinogen, chain A, domain 1"/>
    <property type="match status" value="1"/>
</dbReference>
<dbReference type="PANTHER" id="PTHR24543">
    <property type="entry name" value="MULTICOPPER OXIDASE-RELATED"/>
    <property type="match status" value="1"/>
</dbReference>
<dbReference type="InterPro" id="IPR014716">
    <property type="entry name" value="Fibrinogen_a/b/g_C_1"/>
</dbReference>
<evidence type="ECO:0000313" key="2">
    <source>
        <dbReference type="EMBL" id="CAB4021943.1"/>
    </source>
</evidence>
<reference evidence="2" key="1">
    <citation type="submission" date="2020-04" db="EMBL/GenBank/DDBJ databases">
        <authorList>
            <person name="Alioto T."/>
            <person name="Alioto T."/>
            <person name="Gomez Garrido J."/>
        </authorList>
    </citation>
    <scope>NUCLEOTIDE SEQUENCE</scope>
    <source>
        <strain evidence="2">A484AB</strain>
    </source>
</reference>
<dbReference type="FunFam" id="2.60.120.260:FF:000016">
    <property type="entry name" value="Contactin-associated protein-like 4 isoform 1"/>
    <property type="match status" value="1"/>
</dbReference>
<dbReference type="SMART" id="SM00231">
    <property type="entry name" value="FA58C"/>
    <property type="match status" value="1"/>
</dbReference>
<name>A0A7D9J4P3_PARCT</name>
<sequence>MQNGRIEDSQITASTIHGAGLSTTQGRLNGQSSWSALRNDQNQWIQVDLGREEVVTAIGTQGRRNHPQWVDTYSVSYGFNGSAFEPYKLNGVVKVFSGNNDQQSVVTNSFSPPITARYIRIQPINWYGYISMRFEVYGCSTGPCKSGEAAFGMQNGMIQDSQITASSIHDATSSTTKGRLNRAPSWSTKPNNENEWIQVDLGREGVITAIATQGRGVQYAQWVMTYSVSYGSNANAPEPYKIDGVVKQLLAQFSAKSCFDHYKSGNKINDIYQIYPDGHGNFAVMCDMNGGGWTVFQHRYDGSVDFYLGWTGYKEGFGHLSGEFWLGLDKLHRITTSGKYKLRIDLEDFEGNERFAEYSSFEVGNEQDGFRLSIGAFS</sequence>
<accession>A0A7D9J4P3</accession>
<protein>
    <submittedName>
        <fullName evidence="2">Uncharacterized protein</fullName>
    </submittedName>
</protein>
<comment type="caution">
    <text evidence="2">The sequence shown here is derived from an EMBL/GenBank/DDBJ whole genome shotgun (WGS) entry which is preliminary data.</text>
</comment>
<dbReference type="PROSITE" id="PS01285">
    <property type="entry name" value="FA58C_1"/>
    <property type="match status" value="2"/>
</dbReference>
<feature type="non-terminal residue" evidence="2">
    <location>
        <position position="1"/>
    </location>
</feature>
<dbReference type="EMBL" id="CACRXK020011724">
    <property type="protein sequence ID" value="CAB4021943.1"/>
    <property type="molecule type" value="Genomic_DNA"/>
</dbReference>
<gene>
    <name evidence="2" type="ORF">PACLA_8A026340</name>
</gene>
<dbReference type="SMART" id="SM00186">
    <property type="entry name" value="FBG"/>
    <property type="match status" value="1"/>
</dbReference>
<evidence type="ECO:0000313" key="3">
    <source>
        <dbReference type="Proteomes" id="UP001152795"/>
    </source>
</evidence>
<dbReference type="SUPFAM" id="SSF56496">
    <property type="entry name" value="Fibrinogen C-terminal domain-like"/>
    <property type="match status" value="1"/>
</dbReference>
<dbReference type="CDD" id="cd00057">
    <property type="entry name" value="FA58C"/>
    <property type="match status" value="1"/>
</dbReference>
<proteinExistence type="predicted"/>
<dbReference type="PROSITE" id="PS01286">
    <property type="entry name" value="FA58C_2"/>
    <property type="match status" value="1"/>
</dbReference>
<keyword evidence="3" id="KW-1185">Reference proteome</keyword>
<dbReference type="Pfam" id="PF00147">
    <property type="entry name" value="Fibrinogen_C"/>
    <property type="match status" value="1"/>
</dbReference>